<name>A0ABS6S7Q8_9PAST</name>
<sequence length="165" mass="19505">MVVKDILKNISLWIKRNLIATVLVGIIIPVGLFVYEYNDSKNKDYLLELDSARKEVDKIQNTNAWLIKCLTKDSYPEKICISHLSYNKYDSKEKYIAQIKRVFVANKNILSDLFKYEKRENIYIILEKLLTESDINKFSLLLDEFNTELDLLQEFIATEYHKKTK</sequence>
<dbReference type="RefSeq" id="WP_157402312.1">
    <property type="nucleotide sequence ID" value="NZ_JABULY010000002.1"/>
</dbReference>
<dbReference type="EMBL" id="JABULY010000002">
    <property type="protein sequence ID" value="MBV6531582.1"/>
    <property type="molecule type" value="Genomic_DNA"/>
</dbReference>
<proteinExistence type="predicted"/>
<comment type="caution">
    <text evidence="2">The sequence shown here is derived from an EMBL/GenBank/DDBJ whole genome shotgun (WGS) entry which is preliminary data.</text>
</comment>
<keyword evidence="1" id="KW-0812">Transmembrane</keyword>
<evidence type="ECO:0000313" key="2">
    <source>
        <dbReference type="EMBL" id="MBV6531582.1"/>
    </source>
</evidence>
<evidence type="ECO:0000256" key="1">
    <source>
        <dbReference type="SAM" id="Phobius"/>
    </source>
</evidence>
<accession>A0ABS6S7Q8</accession>
<organism evidence="2 3">
    <name type="scientific">Ursidibacter maritimus</name>
    <dbReference type="NCBI Taxonomy" id="1331689"/>
    <lineage>
        <taxon>Bacteria</taxon>
        <taxon>Pseudomonadati</taxon>
        <taxon>Pseudomonadota</taxon>
        <taxon>Gammaproteobacteria</taxon>
        <taxon>Pasteurellales</taxon>
        <taxon>Pasteurellaceae</taxon>
        <taxon>Ursidibacter</taxon>
    </lineage>
</organism>
<dbReference type="Proteomes" id="UP001196379">
    <property type="component" value="Unassembled WGS sequence"/>
</dbReference>
<keyword evidence="1" id="KW-1133">Transmembrane helix</keyword>
<feature type="transmembrane region" description="Helical" evidence="1">
    <location>
        <begin position="18"/>
        <end position="35"/>
    </location>
</feature>
<reference evidence="2 3" key="1">
    <citation type="journal article" date="2021" name="Mol. Ecol.">
        <title>Polar bear-adapted Ursidibacter maritimus are remarkably conserved after generations in captivity.</title>
        <authorList>
            <person name="Espinosa-Gongora C."/>
            <person name="Hansen M.J."/>
            <person name="Bertelsen M.F."/>
            <person name="Bojesen A.M."/>
        </authorList>
    </citation>
    <scope>NUCLEOTIDE SEQUENCE [LARGE SCALE GENOMIC DNA]</scope>
    <source>
        <strain evidence="2 3">Pb43106</strain>
    </source>
</reference>
<gene>
    <name evidence="2" type="ORF">HT657_05455</name>
</gene>
<evidence type="ECO:0000313" key="3">
    <source>
        <dbReference type="Proteomes" id="UP001196379"/>
    </source>
</evidence>
<keyword evidence="3" id="KW-1185">Reference proteome</keyword>
<dbReference type="GeneID" id="65548093"/>
<keyword evidence="1" id="KW-0472">Membrane</keyword>
<protein>
    <submittedName>
        <fullName evidence="2">Uncharacterized protein</fullName>
    </submittedName>
</protein>